<feature type="coiled-coil region" evidence="6">
    <location>
        <begin position="787"/>
        <end position="852"/>
    </location>
</feature>
<feature type="region of interest" description="Disordered" evidence="7">
    <location>
        <begin position="186"/>
        <end position="228"/>
    </location>
</feature>
<keyword evidence="4" id="KW-1133">Transmembrane helix</keyword>
<comment type="caution">
    <text evidence="9">The sequence shown here is derived from an EMBL/GenBank/DDBJ whole genome shotgun (WGS) entry which is preliminary data.</text>
</comment>
<dbReference type="GO" id="GO:0032541">
    <property type="term" value="C:cortical endoplasmic reticulum"/>
    <property type="evidence" value="ECO:0007669"/>
    <property type="project" value="TreeGrafter"/>
</dbReference>
<name>A0AAD2HGC4_9AGAR</name>
<comment type="subcellular location">
    <subcellularLocation>
        <location evidence="1">Membrane</location>
        <topology evidence="1">Single-pass membrane protein</topology>
    </subcellularLocation>
</comment>
<feature type="compositionally biased region" description="Acidic residues" evidence="7">
    <location>
        <begin position="322"/>
        <end position="334"/>
    </location>
</feature>
<evidence type="ECO:0000256" key="6">
    <source>
        <dbReference type="SAM" id="Coils"/>
    </source>
</evidence>
<evidence type="ECO:0000256" key="4">
    <source>
        <dbReference type="ARBA" id="ARBA00022989"/>
    </source>
</evidence>
<keyword evidence="3" id="KW-0812">Transmembrane</keyword>
<dbReference type="GO" id="GO:0005739">
    <property type="term" value="C:mitochondrion"/>
    <property type="evidence" value="ECO:0007669"/>
    <property type="project" value="TreeGrafter"/>
</dbReference>
<dbReference type="PANTHER" id="PTHR23319:SF4">
    <property type="entry name" value="GRAM DOMAIN CONTAINING 1B, ISOFORM E"/>
    <property type="match status" value="1"/>
</dbReference>
<evidence type="ECO:0000256" key="2">
    <source>
        <dbReference type="ARBA" id="ARBA00006582"/>
    </source>
</evidence>
<feature type="compositionally biased region" description="Polar residues" evidence="7">
    <location>
        <begin position="249"/>
        <end position="264"/>
    </location>
</feature>
<dbReference type="InterPro" id="IPR051482">
    <property type="entry name" value="Cholesterol_transport"/>
</dbReference>
<comment type="similarity">
    <text evidence="2">Belongs to the YSP2 family.</text>
</comment>
<evidence type="ECO:0000313" key="9">
    <source>
        <dbReference type="EMBL" id="CAK5276179.1"/>
    </source>
</evidence>
<organism evidence="9 11">
    <name type="scientific">Mycena citricolor</name>
    <dbReference type="NCBI Taxonomy" id="2018698"/>
    <lineage>
        <taxon>Eukaryota</taxon>
        <taxon>Fungi</taxon>
        <taxon>Dikarya</taxon>
        <taxon>Basidiomycota</taxon>
        <taxon>Agaricomycotina</taxon>
        <taxon>Agaricomycetes</taxon>
        <taxon>Agaricomycetidae</taxon>
        <taxon>Agaricales</taxon>
        <taxon>Marasmiineae</taxon>
        <taxon>Mycenaceae</taxon>
        <taxon>Mycena</taxon>
    </lineage>
</organism>
<dbReference type="AlphaFoldDB" id="A0AAD2HGC4"/>
<dbReference type="Pfam" id="PF16016">
    <property type="entry name" value="VASt"/>
    <property type="match status" value="1"/>
</dbReference>
<dbReference type="InterPro" id="IPR004182">
    <property type="entry name" value="GRAM"/>
</dbReference>
<sequence>MAPNFLSKLVKPPTGQLTRDRSLSSPTPPSISEPTASRTPSTFESSSSSSTNGSTLGNSLPGNHPRSSTLFNPSLSVIPPTPIALVTPDVSQSSSIDGLPASGNRYPFENRRPASKSRPTTPKASPRSSPRGETPLLPPLQTSKTRDTSKAVSSLAPALEIHRAVTSPSPMLDDDEDEYNALTESPVAMRAMELSPASSPGRSSPRRDTELPNNKSRSWRKNTSKKPVGLAGALAATGLAMANHGMSAHHQSTLSPQVMNSGGSDNRDGPSLVTSPNPNPSLSRRGTNVVSPDLGTRPVPLRSRTTGSLFEERHGYFSGLEDSSDDDGNSESDVDSGSALDDLADDIPVTGFAVASNKRNAEFHELFPGVPEGDYLIDDYGCALQREILIQGRIYVSENHLCFHANILGWVTDLSIPIYEITTLEKRMTAFVIPNAIRIKTDRADCTFASFLSRDTTFDVIHNIWRLVRPTDAASVGSGSLEAGTGIEAGIEAPGAALQQHKATNCACSRDGGHFSETALDIVIPGTPERIYNLVFASGFIKDFMAVNQKLMDIQVSDWTPIEPDSKLLARNMSYIKPLNGSIGPKSTKCEIRDEIAHIEFDEYVSMLTTTRTPDVPSGGVFSVKTRTCITWCTSFSSKVVVTTQVDWTGRSFIKGIIEKSAIDGQKVYHSDLDKAMREYIKDHQSEFMPQGVDIVVVPEPSPAEATAVSESASALATRDLERRGRGLQWAWDTFAGASQVTKQSTKGALELLRDAWDNSNSTSILYGLIFVLVISNIWTYLRMGSAVHVNRKLEKARAKAEKEEQLVAGVVNALWDELAAGRLPQAVPTTAASLKQEVTAILSTLDTLEQRVRLIRENLGTLD</sequence>
<evidence type="ECO:0000256" key="3">
    <source>
        <dbReference type="ARBA" id="ARBA00022692"/>
    </source>
</evidence>
<dbReference type="CDD" id="cd13220">
    <property type="entry name" value="PH-GRAM_GRAMDC"/>
    <property type="match status" value="1"/>
</dbReference>
<dbReference type="GO" id="GO:0140268">
    <property type="term" value="C:endoplasmic reticulum-plasma membrane contact site"/>
    <property type="evidence" value="ECO:0007669"/>
    <property type="project" value="TreeGrafter"/>
</dbReference>
<dbReference type="EMBL" id="CAVNYO010000405">
    <property type="protein sequence ID" value="CAK5276296.1"/>
    <property type="molecule type" value="Genomic_DNA"/>
</dbReference>
<dbReference type="GO" id="GO:0120015">
    <property type="term" value="F:sterol transfer activity"/>
    <property type="evidence" value="ECO:0007669"/>
    <property type="project" value="TreeGrafter"/>
</dbReference>
<dbReference type="PANTHER" id="PTHR23319">
    <property type="entry name" value="GRAM DOMAIN CONTAINING 1B, ISOFORM E"/>
    <property type="match status" value="1"/>
</dbReference>
<protein>
    <recommendedName>
        <fullName evidence="8">VASt domain-containing protein</fullName>
    </recommendedName>
</protein>
<dbReference type="GO" id="GO:0032366">
    <property type="term" value="P:intracellular sterol transport"/>
    <property type="evidence" value="ECO:0007669"/>
    <property type="project" value="TreeGrafter"/>
</dbReference>
<keyword evidence="6" id="KW-0175">Coiled coil</keyword>
<accession>A0AAD2HGC4</accession>
<feature type="compositionally biased region" description="Polar residues" evidence="7">
    <location>
        <begin position="117"/>
        <end position="128"/>
    </location>
</feature>
<proteinExistence type="inferred from homology"/>
<feature type="compositionally biased region" description="Polar residues" evidence="7">
    <location>
        <begin position="272"/>
        <end position="290"/>
    </location>
</feature>
<feature type="compositionally biased region" description="Polar residues" evidence="7">
    <location>
        <begin position="65"/>
        <end position="74"/>
    </location>
</feature>
<keyword evidence="11" id="KW-1185">Reference proteome</keyword>
<gene>
    <name evidence="9" type="ORF">MYCIT1_LOCUS24295</name>
    <name evidence="10" type="ORF">MYCIT1_LOCUS24426</name>
</gene>
<dbReference type="Gene3D" id="2.30.29.30">
    <property type="entry name" value="Pleckstrin-homology domain (PH domain)/Phosphotyrosine-binding domain (PTB)"/>
    <property type="match status" value="1"/>
</dbReference>
<dbReference type="Proteomes" id="UP001295794">
    <property type="component" value="Unassembled WGS sequence"/>
</dbReference>
<dbReference type="Pfam" id="PF02893">
    <property type="entry name" value="GRAM"/>
    <property type="match status" value="1"/>
</dbReference>
<dbReference type="GO" id="GO:0005886">
    <property type="term" value="C:plasma membrane"/>
    <property type="evidence" value="ECO:0007669"/>
    <property type="project" value="TreeGrafter"/>
</dbReference>
<feature type="domain" description="VASt" evidence="8">
    <location>
        <begin position="514"/>
        <end position="685"/>
    </location>
</feature>
<evidence type="ECO:0000256" key="5">
    <source>
        <dbReference type="ARBA" id="ARBA00023136"/>
    </source>
</evidence>
<dbReference type="InterPro" id="IPR011993">
    <property type="entry name" value="PH-like_dom_sf"/>
</dbReference>
<feature type="region of interest" description="Disordered" evidence="7">
    <location>
        <begin position="89"/>
        <end position="155"/>
    </location>
</feature>
<keyword evidence="5" id="KW-0472">Membrane</keyword>
<feature type="region of interest" description="Disordered" evidence="7">
    <location>
        <begin position="1"/>
        <end position="74"/>
    </location>
</feature>
<evidence type="ECO:0000256" key="7">
    <source>
        <dbReference type="SAM" id="MobiDB-lite"/>
    </source>
</evidence>
<dbReference type="GO" id="GO:0032934">
    <property type="term" value="F:sterol binding"/>
    <property type="evidence" value="ECO:0007669"/>
    <property type="project" value="TreeGrafter"/>
</dbReference>
<dbReference type="InterPro" id="IPR031968">
    <property type="entry name" value="VASt"/>
</dbReference>
<dbReference type="SMART" id="SM00568">
    <property type="entry name" value="GRAM"/>
    <property type="match status" value="1"/>
</dbReference>
<feature type="region of interest" description="Disordered" evidence="7">
    <location>
        <begin position="244"/>
        <end position="342"/>
    </location>
</feature>
<evidence type="ECO:0000259" key="8">
    <source>
        <dbReference type="PROSITE" id="PS51778"/>
    </source>
</evidence>
<dbReference type="EMBL" id="CAVNYO010000405">
    <property type="protein sequence ID" value="CAK5276179.1"/>
    <property type="molecule type" value="Genomic_DNA"/>
</dbReference>
<evidence type="ECO:0000313" key="11">
    <source>
        <dbReference type="Proteomes" id="UP001295794"/>
    </source>
</evidence>
<dbReference type="PROSITE" id="PS51778">
    <property type="entry name" value="VAST"/>
    <property type="match status" value="1"/>
</dbReference>
<feature type="compositionally biased region" description="Low complexity" evidence="7">
    <location>
        <begin position="45"/>
        <end position="60"/>
    </location>
</feature>
<evidence type="ECO:0000256" key="1">
    <source>
        <dbReference type="ARBA" id="ARBA00004167"/>
    </source>
</evidence>
<evidence type="ECO:0000313" key="10">
    <source>
        <dbReference type="EMBL" id="CAK5276296.1"/>
    </source>
</evidence>
<reference evidence="9" key="1">
    <citation type="submission" date="2023-11" db="EMBL/GenBank/DDBJ databases">
        <authorList>
            <person name="De Vega J J."/>
            <person name="De Vega J J."/>
        </authorList>
    </citation>
    <scope>NUCLEOTIDE SEQUENCE</scope>
</reference>
<dbReference type="GO" id="GO:0005789">
    <property type="term" value="C:endoplasmic reticulum membrane"/>
    <property type="evidence" value="ECO:0007669"/>
    <property type="project" value="TreeGrafter"/>
</dbReference>